<dbReference type="HOGENOM" id="CLU_2347089_0_0_1"/>
<name>K2QUE5_MACPH</name>
<dbReference type="Proteomes" id="UP000007129">
    <property type="component" value="Unassembled WGS sequence"/>
</dbReference>
<dbReference type="InParanoid" id="K2QUE5"/>
<proteinExistence type="predicted"/>
<dbReference type="EMBL" id="AHHD01000413">
    <property type="protein sequence ID" value="EKG13386.1"/>
    <property type="molecule type" value="Genomic_DNA"/>
</dbReference>
<accession>K2QUE5</accession>
<protein>
    <submittedName>
        <fullName evidence="1">Uncharacterized protein</fullName>
    </submittedName>
</protein>
<evidence type="ECO:0000313" key="2">
    <source>
        <dbReference type="Proteomes" id="UP000007129"/>
    </source>
</evidence>
<dbReference type="VEuPathDB" id="FungiDB:MPH_09412"/>
<sequence>MLGWNPFLGTVEADLCSCLTRSCHHVKLYRRVGVSCPKYMWSKRRCRSCCRVPIVSPSSSRSSSVIAASAVMRKAVKGKKYIVLPDGAQNDRGTFST</sequence>
<evidence type="ECO:0000313" key="1">
    <source>
        <dbReference type="EMBL" id="EKG13386.1"/>
    </source>
</evidence>
<dbReference type="AlphaFoldDB" id="K2QUE5"/>
<reference evidence="1 2" key="1">
    <citation type="journal article" date="2012" name="BMC Genomics">
        <title>Tools to kill: Genome of one of the most destructive plant pathogenic fungi Macrophomina phaseolina.</title>
        <authorList>
            <person name="Islam M.S."/>
            <person name="Haque M.S."/>
            <person name="Islam M.M."/>
            <person name="Emdad E.M."/>
            <person name="Halim A."/>
            <person name="Hossen Q.M.M."/>
            <person name="Hossain M.Z."/>
            <person name="Ahmed B."/>
            <person name="Rahim S."/>
            <person name="Rahman M.S."/>
            <person name="Alam M.M."/>
            <person name="Hou S."/>
            <person name="Wan X."/>
            <person name="Saito J.A."/>
            <person name="Alam M."/>
        </authorList>
    </citation>
    <scope>NUCLEOTIDE SEQUENCE [LARGE SCALE GENOMIC DNA]</scope>
    <source>
        <strain evidence="1 2">MS6</strain>
    </source>
</reference>
<comment type="caution">
    <text evidence="1">The sequence shown here is derived from an EMBL/GenBank/DDBJ whole genome shotgun (WGS) entry which is preliminary data.</text>
</comment>
<organism evidence="1 2">
    <name type="scientific">Macrophomina phaseolina (strain MS6)</name>
    <name type="common">Charcoal rot fungus</name>
    <dbReference type="NCBI Taxonomy" id="1126212"/>
    <lineage>
        <taxon>Eukaryota</taxon>
        <taxon>Fungi</taxon>
        <taxon>Dikarya</taxon>
        <taxon>Ascomycota</taxon>
        <taxon>Pezizomycotina</taxon>
        <taxon>Dothideomycetes</taxon>
        <taxon>Dothideomycetes incertae sedis</taxon>
        <taxon>Botryosphaeriales</taxon>
        <taxon>Botryosphaeriaceae</taxon>
        <taxon>Macrophomina</taxon>
    </lineage>
</organism>
<gene>
    <name evidence="1" type="ORF">MPH_09412</name>
</gene>